<comment type="subcellular location">
    <subcellularLocation>
        <location evidence="1">Membrane</location>
        <topology evidence="1">Multi-pass membrane protein</topology>
    </subcellularLocation>
</comment>
<sequence>MDQNRRENWGTKLGLILAMAGNAIGLGNFWRFPYQAAKNGGGAFMLPYIFALLVMGIPVMLVEWMQGRIGGRYGHGTVGYMAYLQSRDKLRPKKAIFLGALCGAFAIAVTVLVNSYYNHIIGWSLGYSFFTATGAYQGIQSTGEFFVSYIQDPAKVLVFWLIALSVLAFAVTKGIQKGIEAWAKIMMPLLYTFGIILIIKSLTTGSPVNPEWSALKGLNYLWKPDWSALNFQAALAASGQIFFTLSVGMGIIQNYASYVRQDDDIVLSALTTVSLNEFAEVILGGTIAIPIAYAFMGPDGIQQSIGLSFIALPNVFMNMSGGQIIGALWFLLLFFAGFTSAIAMYNYLTTIFSEDMGLSRKAASFAVFALYIIVGLPVGLEPILTKTDVMAYFTEIDNWVGSYLLVIVGLLEVIITGWLMKEDFTEGINNGSYWKLPRWIYTVVIRFITPIAILVVLIGSTFNYVRDGYFRLIPSFVENTPNLVPWVNGARLVILGVLIIGFIGTYRSIKKVYGKEIDSNKIIVKKELEA</sequence>
<dbReference type="SUPFAM" id="SSF161070">
    <property type="entry name" value="SNF-like"/>
    <property type="match status" value="1"/>
</dbReference>
<dbReference type="PANTHER" id="PTHR42948:SF1">
    <property type="entry name" value="TRANSPORTER"/>
    <property type="match status" value="1"/>
</dbReference>
<feature type="transmembrane region" description="Helical" evidence="7">
    <location>
        <begin position="95"/>
        <end position="117"/>
    </location>
</feature>
<evidence type="ECO:0000256" key="7">
    <source>
        <dbReference type="SAM" id="Phobius"/>
    </source>
</evidence>
<keyword evidence="5 7" id="KW-0472">Membrane</keyword>
<evidence type="ECO:0000256" key="3">
    <source>
        <dbReference type="ARBA" id="ARBA00022692"/>
    </source>
</evidence>
<feature type="transmembrane region" description="Helical" evidence="7">
    <location>
        <begin position="42"/>
        <end position="62"/>
    </location>
</feature>
<feature type="transmembrane region" description="Helical" evidence="7">
    <location>
        <begin position="273"/>
        <end position="296"/>
    </location>
</feature>
<gene>
    <name evidence="8" type="primary">snf</name>
    <name evidence="8" type="ORF">U732_4121</name>
</gene>
<dbReference type="GO" id="GO:0015293">
    <property type="term" value="F:symporter activity"/>
    <property type="evidence" value="ECO:0007669"/>
    <property type="project" value="UniProtKB-KW"/>
</dbReference>
<keyword evidence="4 7" id="KW-1133">Transmembrane helix</keyword>
<keyword evidence="3 6" id="KW-0812">Transmembrane</keyword>
<keyword evidence="2 6" id="KW-0813">Transport</keyword>
<dbReference type="PROSITE" id="PS00610">
    <property type="entry name" value="NA_NEUROTRAN_SYMP_1"/>
    <property type="match status" value="1"/>
</dbReference>
<dbReference type="InterPro" id="IPR000175">
    <property type="entry name" value="Na/ntran_symport"/>
</dbReference>
<feature type="transmembrane region" description="Helical" evidence="7">
    <location>
        <begin position="228"/>
        <end position="252"/>
    </location>
</feature>
<proteinExistence type="inferred from homology"/>
<dbReference type="EMBL" id="AYSO01000010">
    <property type="protein sequence ID" value="KIE48310.1"/>
    <property type="molecule type" value="Genomic_DNA"/>
</dbReference>
<dbReference type="PROSITE" id="PS50267">
    <property type="entry name" value="NA_NEUROTRAN_SYMP_3"/>
    <property type="match status" value="1"/>
</dbReference>
<accession>A0A0C1UM57</accession>
<dbReference type="Proteomes" id="UP000031366">
    <property type="component" value="Unassembled WGS sequence"/>
</dbReference>
<comment type="caution">
    <text evidence="8">The sequence shown here is derived from an EMBL/GenBank/DDBJ whole genome shotgun (WGS) entry which is preliminary data.</text>
</comment>
<protein>
    <recommendedName>
        <fullName evidence="6">Transporter</fullName>
    </recommendedName>
</protein>
<feature type="transmembrane region" description="Helical" evidence="7">
    <location>
        <begin position="188"/>
        <end position="208"/>
    </location>
</feature>
<dbReference type="OrthoDB" id="9762833at2"/>
<keyword evidence="6" id="KW-0769">Symport</keyword>
<dbReference type="Pfam" id="PF00209">
    <property type="entry name" value="SNF"/>
    <property type="match status" value="2"/>
</dbReference>
<feature type="transmembrane region" description="Helical" evidence="7">
    <location>
        <begin position="324"/>
        <end position="348"/>
    </location>
</feature>
<dbReference type="InterPro" id="IPR037272">
    <property type="entry name" value="SNS_sf"/>
</dbReference>
<name>A0A0C1UM57_9CLOT</name>
<dbReference type="GO" id="GO:0016020">
    <property type="term" value="C:membrane"/>
    <property type="evidence" value="ECO:0007669"/>
    <property type="project" value="UniProtKB-SubCell"/>
</dbReference>
<dbReference type="RefSeq" id="WP_039629923.1">
    <property type="nucleotide sequence ID" value="NZ_AYSO01000010.1"/>
</dbReference>
<dbReference type="PANTHER" id="PTHR42948">
    <property type="entry name" value="TRANSPORTER"/>
    <property type="match status" value="1"/>
</dbReference>
<keyword evidence="9" id="KW-1185">Reference proteome</keyword>
<evidence type="ECO:0000313" key="9">
    <source>
        <dbReference type="Proteomes" id="UP000031366"/>
    </source>
</evidence>
<feature type="transmembrane region" description="Helical" evidence="7">
    <location>
        <begin position="400"/>
        <end position="419"/>
    </location>
</feature>
<evidence type="ECO:0000256" key="4">
    <source>
        <dbReference type="ARBA" id="ARBA00022989"/>
    </source>
</evidence>
<evidence type="ECO:0000256" key="5">
    <source>
        <dbReference type="ARBA" id="ARBA00023136"/>
    </source>
</evidence>
<feature type="transmembrane region" description="Helical" evidence="7">
    <location>
        <begin position="360"/>
        <end position="380"/>
    </location>
</feature>
<organism evidence="8 9">
    <name type="scientific">Clostridium argentinense CDC 2741</name>
    <dbReference type="NCBI Taxonomy" id="1418104"/>
    <lineage>
        <taxon>Bacteria</taxon>
        <taxon>Bacillati</taxon>
        <taxon>Bacillota</taxon>
        <taxon>Clostridia</taxon>
        <taxon>Eubacteriales</taxon>
        <taxon>Clostridiaceae</taxon>
        <taxon>Clostridium</taxon>
    </lineage>
</organism>
<evidence type="ECO:0000256" key="6">
    <source>
        <dbReference type="RuleBase" id="RU003732"/>
    </source>
</evidence>
<dbReference type="NCBIfam" id="NF037979">
    <property type="entry name" value="Na_transp"/>
    <property type="match status" value="1"/>
</dbReference>
<dbReference type="AlphaFoldDB" id="A0A0C1UM57"/>
<reference evidence="8 9" key="1">
    <citation type="journal article" date="2015" name="Infect. Genet. Evol.">
        <title>Genomic sequences of six botulinum neurotoxin-producing strains representing three clostridial species illustrate the mobility and diversity of botulinum neurotoxin genes.</title>
        <authorList>
            <person name="Smith T.J."/>
            <person name="Hill K.K."/>
            <person name="Xie G."/>
            <person name="Foley B.T."/>
            <person name="Williamson C.H."/>
            <person name="Foster J.T."/>
            <person name="Johnson S.L."/>
            <person name="Chertkov O."/>
            <person name="Teshima H."/>
            <person name="Gibbons H.S."/>
            <person name="Johnsky L.A."/>
            <person name="Karavis M.A."/>
            <person name="Smith L.A."/>
        </authorList>
    </citation>
    <scope>NUCLEOTIDE SEQUENCE [LARGE SCALE GENOMIC DNA]</scope>
    <source>
        <strain evidence="8 9">CDC 2741</strain>
    </source>
</reference>
<feature type="transmembrane region" description="Helical" evidence="7">
    <location>
        <begin position="485"/>
        <end position="506"/>
    </location>
</feature>
<evidence type="ECO:0000256" key="1">
    <source>
        <dbReference type="ARBA" id="ARBA00004141"/>
    </source>
</evidence>
<comment type="similarity">
    <text evidence="6">Belongs to the sodium:neurotransmitter symporter (SNF) (TC 2.A.22) family.</text>
</comment>
<feature type="transmembrane region" description="Helical" evidence="7">
    <location>
        <begin position="12"/>
        <end position="30"/>
    </location>
</feature>
<dbReference type="PRINTS" id="PR00176">
    <property type="entry name" value="NANEUSMPORT"/>
</dbReference>
<evidence type="ECO:0000313" key="8">
    <source>
        <dbReference type="EMBL" id="KIE48310.1"/>
    </source>
</evidence>
<feature type="transmembrane region" description="Helical" evidence="7">
    <location>
        <begin position="157"/>
        <end position="176"/>
    </location>
</feature>
<dbReference type="CDD" id="cd10333">
    <property type="entry name" value="LeuT-like_sbd"/>
    <property type="match status" value="1"/>
</dbReference>
<feature type="transmembrane region" description="Helical" evidence="7">
    <location>
        <begin position="439"/>
        <end position="465"/>
    </location>
</feature>
<evidence type="ECO:0000256" key="2">
    <source>
        <dbReference type="ARBA" id="ARBA00022448"/>
    </source>
</evidence>